<dbReference type="InterPro" id="IPR001969">
    <property type="entry name" value="Aspartic_peptidase_AS"/>
</dbReference>
<keyword evidence="1" id="KW-0064">Aspartyl protease</keyword>
<dbReference type="Gene3D" id="2.40.70.10">
    <property type="entry name" value="Acid Proteases"/>
    <property type="match status" value="1"/>
</dbReference>
<sequence length="156" mass="17702">MLIDKTLDSRPHFNVLLNNTSKLCLVDSGATDCYMSDFTVNELNLSQEKVNVICKTAGGTQKIEKQVLVMVKTPNVEKDIKFFVLNSLRPDEIILGYDTCRELNIAFEPEVTTNELGFQMLSPKEISVKTSEIIRDKKSFVEKNDLSNIDERIIQV</sequence>
<evidence type="ECO:0000256" key="1">
    <source>
        <dbReference type="ARBA" id="ARBA00022750"/>
    </source>
</evidence>
<dbReference type="SUPFAM" id="SSF50630">
    <property type="entry name" value="Acid proteases"/>
    <property type="match status" value="1"/>
</dbReference>
<proteinExistence type="predicted"/>
<evidence type="ECO:0000313" key="2">
    <source>
        <dbReference type="EMBL" id="KRH94788.1"/>
    </source>
</evidence>
<organism evidence="2 3">
    <name type="scientific">Pseudoloma neurophilia</name>
    <dbReference type="NCBI Taxonomy" id="146866"/>
    <lineage>
        <taxon>Eukaryota</taxon>
        <taxon>Fungi</taxon>
        <taxon>Fungi incertae sedis</taxon>
        <taxon>Microsporidia</taxon>
        <taxon>Pseudoloma</taxon>
    </lineage>
</organism>
<gene>
    <name evidence="2" type="ORF">M153_1470003942</name>
</gene>
<dbReference type="InterPro" id="IPR021109">
    <property type="entry name" value="Peptidase_aspartic_dom_sf"/>
</dbReference>
<evidence type="ECO:0000313" key="3">
    <source>
        <dbReference type="Proteomes" id="UP000051530"/>
    </source>
</evidence>
<dbReference type="AlphaFoldDB" id="A0A0R0M5F4"/>
<dbReference type="VEuPathDB" id="MicrosporidiaDB:M153_1470003942"/>
<keyword evidence="1" id="KW-0645">Protease</keyword>
<dbReference type="EMBL" id="LGUB01000031">
    <property type="protein sequence ID" value="KRH94788.1"/>
    <property type="molecule type" value="Genomic_DNA"/>
</dbReference>
<keyword evidence="1" id="KW-0378">Hydrolase</keyword>
<reference evidence="2 3" key="1">
    <citation type="submission" date="2015-07" db="EMBL/GenBank/DDBJ databases">
        <title>The genome of Pseudoloma neurophilia, a relevant intracellular parasite of the zebrafish.</title>
        <authorList>
            <person name="Ndikumana S."/>
            <person name="Pelin A."/>
            <person name="Sanders J."/>
            <person name="Corradi N."/>
        </authorList>
    </citation>
    <scope>NUCLEOTIDE SEQUENCE [LARGE SCALE GENOMIC DNA]</scope>
    <source>
        <strain evidence="2 3">MK1</strain>
    </source>
</reference>
<dbReference type="GO" id="GO:0004190">
    <property type="term" value="F:aspartic-type endopeptidase activity"/>
    <property type="evidence" value="ECO:0007669"/>
    <property type="project" value="UniProtKB-KW"/>
</dbReference>
<dbReference type="Proteomes" id="UP000051530">
    <property type="component" value="Unassembled WGS sequence"/>
</dbReference>
<accession>A0A0R0M5F4</accession>
<keyword evidence="3" id="KW-1185">Reference proteome</keyword>
<name>A0A0R0M5F4_9MICR</name>
<protein>
    <submittedName>
        <fullName evidence="2">Uncharacterized protein</fullName>
    </submittedName>
</protein>
<dbReference type="PROSITE" id="PS00141">
    <property type="entry name" value="ASP_PROTEASE"/>
    <property type="match status" value="1"/>
</dbReference>
<dbReference type="CDD" id="cd00303">
    <property type="entry name" value="retropepsin_like"/>
    <property type="match status" value="1"/>
</dbReference>
<dbReference type="Pfam" id="PF13975">
    <property type="entry name" value="gag-asp_proteas"/>
    <property type="match status" value="1"/>
</dbReference>
<dbReference type="GO" id="GO:0006508">
    <property type="term" value="P:proteolysis"/>
    <property type="evidence" value="ECO:0007669"/>
    <property type="project" value="InterPro"/>
</dbReference>
<comment type="caution">
    <text evidence="2">The sequence shown here is derived from an EMBL/GenBank/DDBJ whole genome shotgun (WGS) entry which is preliminary data.</text>
</comment>